<dbReference type="EMBL" id="FXTK01000027">
    <property type="protein sequence ID" value="SMO97244.1"/>
    <property type="molecule type" value="Genomic_DNA"/>
</dbReference>
<dbReference type="PANTHER" id="PTHR30346:SF28">
    <property type="entry name" value="HTH-TYPE TRANSCRIPTIONAL REGULATOR CYNR"/>
    <property type="match status" value="1"/>
</dbReference>
<dbReference type="Pfam" id="PF03466">
    <property type="entry name" value="LysR_substrate"/>
    <property type="match status" value="1"/>
</dbReference>
<keyword evidence="7" id="KW-1185">Reference proteome</keyword>
<dbReference type="InterPro" id="IPR000847">
    <property type="entry name" value="LysR_HTH_N"/>
</dbReference>
<dbReference type="PROSITE" id="PS50931">
    <property type="entry name" value="HTH_LYSR"/>
    <property type="match status" value="1"/>
</dbReference>
<accession>A0A521FM97</accession>
<dbReference type="InterPro" id="IPR036390">
    <property type="entry name" value="WH_DNA-bd_sf"/>
</dbReference>
<keyword evidence="3" id="KW-0238">DNA-binding</keyword>
<name>A0A521FM97_9RHOB</name>
<dbReference type="GO" id="GO:0032993">
    <property type="term" value="C:protein-DNA complex"/>
    <property type="evidence" value="ECO:0007669"/>
    <property type="project" value="TreeGrafter"/>
</dbReference>
<evidence type="ECO:0000256" key="2">
    <source>
        <dbReference type="ARBA" id="ARBA00023015"/>
    </source>
</evidence>
<dbReference type="OrthoDB" id="9811588at2"/>
<sequence>MSIRMLRTLIAVADHGTFSAAADAVFVTHAAVSQQMRSLEDEWRVSLFDRANRTPKLTPTGIALLAKSREVVRAYDDIVPSVLGDDGLTGRFVLGAVPTSLTGLVPFATALLKDRFSRLQVSLYPGLSTHLIHQVERGVLDAAVVSKPAVVPRGLLWRPLARERLVLITSPRINAVDPVEILRGYSFIRFSRDAVVGTIIENWLQTNRIAVTESMELGGLDAIYSLVIADLGVSIIPLPCVETANPLPVRRISLGENEALSREMGLMHPRDSTKLRVTDEMLTAMQQALQSGTFCPDNIEKAKEK</sequence>
<gene>
    <name evidence="6" type="ORF">SAMN06265221_12719</name>
</gene>
<comment type="similarity">
    <text evidence="1">Belongs to the LysR transcriptional regulatory family.</text>
</comment>
<reference evidence="6 7" key="1">
    <citation type="submission" date="2017-05" db="EMBL/GenBank/DDBJ databases">
        <authorList>
            <person name="Varghese N."/>
            <person name="Submissions S."/>
        </authorList>
    </citation>
    <scope>NUCLEOTIDE SEQUENCE [LARGE SCALE GENOMIC DNA]</scope>
    <source>
        <strain evidence="6 7">DSM 100094</strain>
    </source>
</reference>
<evidence type="ECO:0000259" key="5">
    <source>
        <dbReference type="PROSITE" id="PS50931"/>
    </source>
</evidence>
<organism evidence="6 7">
    <name type="scientific">Paracoccus laeviglucosivorans</name>
    <dbReference type="NCBI Taxonomy" id="1197861"/>
    <lineage>
        <taxon>Bacteria</taxon>
        <taxon>Pseudomonadati</taxon>
        <taxon>Pseudomonadota</taxon>
        <taxon>Alphaproteobacteria</taxon>
        <taxon>Rhodobacterales</taxon>
        <taxon>Paracoccaceae</taxon>
        <taxon>Paracoccus</taxon>
    </lineage>
</organism>
<dbReference type="Gene3D" id="3.40.190.10">
    <property type="entry name" value="Periplasmic binding protein-like II"/>
    <property type="match status" value="2"/>
</dbReference>
<evidence type="ECO:0000256" key="1">
    <source>
        <dbReference type="ARBA" id="ARBA00009437"/>
    </source>
</evidence>
<dbReference type="GO" id="GO:0003677">
    <property type="term" value="F:DNA binding"/>
    <property type="evidence" value="ECO:0007669"/>
    <property type="project" value="UniProtKB-KW"/>
</dbReference>
<dbReference type="SUPFAM" id="SSF53850">
    <property type="entry name" value="Periplasmic binding protein-like II"/>
    <property type="match status" value="1"/>
</dbReference>
<dbReference type="RefSeq" id="WP_142664762.1">
    <property type="nucleotide sequence ID" value="NZ_FXTK01000027.1"/>
</dbReference>
<evidence type="ECO:0000256" key="3">
    <source>
        <dbReference type="ARBA" id="ARBA00023125"/>
    </source>
</evidence>
<keyword evidence="4" id="KW-0804">Transcription</keyword>
<dbReference type="AlphaFoldDB" id="A0A521FM97"/>
<proteinExistence type="inferred from homology"/>
<dbReference type="GO" id="GO:0003700">
    <property type="term" value="F:DNA-binding transcription factor activity"/>
    <property type="evidence" value="ECO:0007669"/>
    <property type="project" value="InterPro"/>
</dbReference>
<evidence type="ECO:0000313" key="6">
    <source>
        <dbReference type="EMBL" id="SMO97244.1"/>
    </source>
</evidence>
<dbReference type="Pfam" id="PF00126">
    <property type="entry name" value="HTH_1"/>
    <property type="match status" value="1"/>
</dbReference>
<dbReference type="PANTHER" id="PTHR30346">
    <property type="entry name" value="TRANSCRIPTIONAL DUAL REGULATOR HCAR-RELATED"/>
    <property type="match status" value="1"/>
</dbReference>
<dbReference type="SUPFAM" id="SSF46785">
    <property type="entry name" value="Winged helix' DNA-binding domain"/>
    <property type="match status" value="1"/>
</dbReference>
<protein>
    <submittedName>
        <fullName evidence="6">Transcriptional regulator, LysR family</fullName>
    </submittedName>
</protein>
<evidence type="ECO:0000256" key="4">
    <source>
        <dbReference type="ARBA" id="ARBA00023163"/>
    </source>
</evidence>
<dbReference type="Gene3D" id="1.10.10.10">
    <property type="entry name" value="Winged helix-like DNA-binding domain superfamily/Winged helix DNA-binding domain"/>
    <property type="match status" value="1"/>
</dbReference>
<dbReference type="InterPro" id="IPR036388">
    <property type="entry name" value="WH-like_DNA-bd_sf"/>
</dbReference>
<dbReference type="InterPro" id="IPR005119">
    <property type="entry name" value="LysR_subst-bd"/>
</dbReference>
<evidence type="ECO:0000313" key="7">
    <source>
        <dbReference type="Proteomes" id="UP000319014"/>
    </source>
</evidence>
<keyword evidence="2" id="KW-0805">Transcription regulation</keyword>
<feature type="domain" description="HTH lysR-type" evidence="5">
    <location>
        <begin position="1"/>
        <end position="58"/>
    </location>
</feature>
<dbReference type="Proteomes" id="UP000319014">
    <property type="component" value="Unassembled WGS sequence"/>
</dbReference>